<proteinExistence type="predicted"/>
<sequence length="59" mass="6230">MAPDDEVDSARPLRRVAVPDARTVLVDDTGPVATGSGAATRFWSGTTSRRTPARSTSRS</sequence>
<dbReference type="Proteomes" id="UP001157034">
    <property type="component" value="Unassembled WGS sequence"/>
</dbReference>
<comment type="caution">
    <text evidence="2">The sequence shown here is derived from an EMBL/GenBank/DDBJ whole genome shotgun (WGS) entry which is preliminary data.</text>
</comment>
<feature type="compositionally biased region" description="Low complexity" evidence="1">
    <location>
        <begin position="46"/>
        <end position="59"/>
    </location>
</feature>
<dbReference type="RefSeq" id="WP_284252648.1">
    <property type="nucleotide sequence ID" value="NZ_BSVB01000001.1"/>
</dbReference>
<evidence type="ECO:0000256" key="1">
    <source>
        <dbReference type="SAM" id="MobiDB-lite"/>
    </source>
</evidence>
<keyword evidence="3" id="KW-1185">Reference proteome</keyword>
<evidence type="ECO:0000313" key="3">
    <source>
        <dbReference type="Proteomes" id="UP001157034"/>
    </source>
</evidence>
<evidence type="ECO:0000313" key="2">
    <source>
        <dbReference type="EMBL" id="GMA93724.1"/>
    </source>
</evidence>
<dbReference type="EMBL" id="BSVB01000001">
    <property type="protein sequence ID" value="GMA93724.1"/>
    <property type="molecule type" value="Genomic_DNA"/>
</dbReference>
<reference evidence="3" key="1">
    <citation type="journal article" date="2019" name="Int. J. Syst. Evol. Microbiol.">
        <title>The Global Catalogue of Microorganisms (GCM) 10K type strain sequencing project: providing services to taxonomists for standard genome sequencing and annotation.</title>
        <authorList>
            <consortium name="The Broad Institute Genomics Platform"/>
            <consortium name="The Broad Institute Genome Sequencing Center for Infectious Disease"/>
            <person name="Wu L."/>
            <person name="Ma J."/>
        </authorList>
    </citation>
    <scope>NUCLEOTIDE SEQUENCE [LARGE SCALE GENOMIC DNA]</scope>
    <source>
        <strain evidence="3">NBRC 108894</strain>
    </source>
</reference>
<protein>
    <submittedName>
        <fullName evidence="2">Uncharacterized protein</fullName>
    </submittedName>
</protein>
<name>A0ABQ6K309_9MICO</name>
<feature type="region of interest" description="Disordered" evidence="1">
    <location>
        <begin position="28"/>
        <end position="59"/>
    </location>
</feature>
<accession>A0ABQ6K309</accession>
<organism evidence="2 3">
    <name type="scientific">Pseudolysinimonas kribbensis</name>
    <dbReference type="NCBI Taxonomy" id="433641"/>
    <lineage>
        <taxon>Bacteria</taxon>
        <taxon>Bacillati</taxon>
        <taxon>Actinomycetota</taxon>
        <taxon>Actinomycetes</taxon>
        <taxon>Micrococcales</taxon>
        <taxon>Microbacteriaceae</taxon>
        <taxon>Pseudolysinimonas</taxon>
    </lineage>
</organism>
<gene>
    <name evidence="2" type="ORF">GCM10025881_05480</name>
</gene>